<dbReference type="AlphaFoldDB" id="A0A914REC9"/>
<evidence type="ECO:0000256" key="1">
    <source>
        <dbReference type="SAM" id="MobiDB-lite"/>
    </source>
</evidence>
<dbReference type="WBParaSite" id="PEQ_0000003801-mRNA-1">
    <property type="protein sequence ID" value="PEQ_0000003801-mRNA-1"/>
    <property type="gene ID" value="PEQ_0000003801"/>
</dbReference>
<protein>
    <submittedName>
        <fullName evidence="3">Uncharacterized protein</fullName>
    </submittedName>
</protein>
<accession>A0A914REC9</accession>
<organism evidence="2 3">
    <name type="scientific">Parascaris equorum</name>
    <name type="common">Equine roundworm</name>
    <dbReference type="NCBI Taxonomy" id="6256"/>
    <lineage>
        <taxon>Eukaryota</taxon>
        <taxon>Metazoa</taxon>
        <taxon>Ecdysozoa</taxon>
        <taxon>Nematoda</taxon>
        <taxon>Chromadorea</taxon>
        <taxon>Rhabditida</taxon>
        <taxon>Spirurina</taxon>
        <taxon>Ascaridomorpha</taxon>
        <taxon>Ascaridoidea</taxon>
        <taxon>Ascarididae</taxon>
        <taxon>Parascaris</taxon>
    </lineage>
</organism>
<reference evidence="3" key="1">
    <citation type="submission" date="2022-11" db="UniProtKB">
        <authorList>
            <consortium name="WormBaseParasite"/>
        </authorList>
    </citation>
    <scope>IDENTIFICATION</scope>
</reference>
<name>A0A914REC9_PAREQ</name>
<keyword evidence="2" id="KW-1185">Reference proteome</keyword>
<evidence type="ECO:0000313" key="3">
    <source>
        <dbReference type="WBParaSite" id="PEQ_0000003801-mRNA-1"/>
    </source>
</evidence>
<dbReference type="Proteomes" id="UP000887564">
    <property type="component" value="Unplaced"/>
</dbReference>
<feature type="region of interest" description="Disordered" evidence="1">
    <location>
        <begin position="16"/>
        <end position="46"/>
    </location>
</feature>
<sequence>MVIEVAENLRLNSIQPPRFDVKEEPSSYMSAPQKDPLHVTSPGILR</sequence>
<proteinExistence type="predicted"/>
<evidence type="ECO:0000313" key="2">
    <source>
        <dbReference type="Proteomes" id="UP000887564"/>
    </source>
</evidence>